<dbReference type="Gene3D" id="3.10.20.270">
    <property type="entry name" value="TmoB-like"/>
    <property type="match status" value="1"/>
</dbReference>
<protein>
    <submittedName>
        <fullName evidence="1">Toluene monooxygenase</fullName>
    </submittedName>
</protein>
<keyword evidence="2" id="KW-1185">Reference proteome</keyword>
<reference evidence="1" key="1">
    <citation type="submission" date="2020-06" db="EMBL/GenBank/DDBJ databases">
        <title>Analysis procedures for assessing recovery of high quality, complete, closed genomes from Nanopore long read metagenome sequencing.</title>
        <authorList>
            <person name="Bessarab I."/>
            <person name="Arumugam K."/>
            <person name="Haryono M."/>
            <person name="Liu X."/>
            <person name="Roy S."/>
            <person name="Zuniga-Montanez R.E."/>
            <person name="Qiu G."/>
            <person name="Drautz-Moses D.I."/>
            <person name="Law Y.Y."/>
            <person name="Wuertz S."/>
            <person name="Lauro F.M."/>
            <person name="Huson D.H."/>
            <person name="Williams R.B."/>
        </authorList>
    </citation>
    <scope>NUCLEOTIDE SEQUENCE [LARGE SCALE GENOMIC DNA]</scope>
    <source>
        <strain evidence="1">SSD2</strain>
    </source>
</reference>
<dbReference type="GO" id="GO:0004497">
    <property type="term" value="F:monooxygenase activity"/>
    <property type="evidence" value="ECO:0007669"/>
    <property type="project" value="UniProtKB-KW"/>
</dbReference>
<gene>
    <name evidence="1" type="ORF">HZT40_03320</name>
</gene>
<sequence length="105" mass="11538">MTHPAPRCAGFANTGDFTYTLFPLTSNFEGDFVLQLVPVDTGNTMDEVAAAAAVHSVGRRVRDRPGHILRVRRQDSTEFLPRTMTVAEAGFMPTETVEIIWQASA</sequence>
<dbReference type="InterPro" id="IPR009355">
    <property type="entry name" value="Toluene_mOase_B"/>
</dbReference>
<accession>A0A7L6AP04</accession>
<evidence type="ECO:0000313" key="2">
    <source>
        <dbReference type="Proteomes" id="UP000510621"/>
    </source>
</evidence>
<name>A0A7L6AP04_9GAMM</name>
<keyword evidence="1" id="KW-0560">Oxidoreductase</keyword>
<proteinExistence type="predicted"/>
<dbReference type="InterPro" id="IPR036713">
    <property type="entry name" value="TmoB-like_sf"/>
</dbReference>
<keyword evidence="1" id="KW-0503">Monooxygenase</keyword>
<organism evidence="1 2">
    <name type="scientific">Candidatus Thiothrix singaporensis</name>
    <dbReference type="NCBI Taxonomy" id="2799669"/>
    <lineage>
        <taxon>Bacteria</taxon>
        <taxon>Pseudomonadati</taxon>
        <taxon>Pseudomonadota</taxon>
        <taxon>Gammaproteobacteria</taxon>
        <taxon>Thiotrichales</taxon>
        <taxon>Thiotrichaceae</taxon>
        <taxon>Thiothrix</taxon>
    </lineage>
</organism>
<dbReference type="Pfam" id="PF06234">
    <property type="entry name" value="TmoB"/>
    <property type="match status" value="1"/>
</dbReference>
<dbReference type="EMBL" id="CP059265">
    <property type="protein sequence ID" value="QLQ30797.1"/>
    <property type="molecule type" value="Genomic_DNA"/>
</dbReference>
<evidence type="ECO:0000313" key="1">
    <source>
        <dbReference type="EMBL" id="QLQ30797.1"/>
    </source>
</evidence>
<dbReference type="CDD" id="cd17042">
    <property type="entry name" value="Ubl_TmoB"/>
    <property type="match status" value="1"/>
</dbReference>
<dbReference type="KEGG" id="this:HZT40_03320"/>
<dbReference type="Proteomes" id="UP000510621">
    <property type="component" value="Chromosome"/>
</dbReference>
<dbReference type="AlphaFoldDB" id="A0A7L6AP04"/>
<dbReference type="SUPFAM" id="SSF110814">
    <property type="entry name" value="TmoB-like"/>
    <property type="match status" value="1"/>
</dbReference>